<dbReference type="GO" id="GO:0000723">
    <property type="term" value="P:telomere maintenance"/>
    <property type="evidence" value="ECO:0007669"/>
    <property type="project" value="InterPro"/>
</dbReference>
<evidence type="ECO:0000313" key="3">
    <source>
        <dbReference type="EMBL" id="CAH2095969.1"/>
    </source>
</evidence>
<keyword evidence="1" id="KW-0227">DNA damage</keyword>
<keyword evidence="1" id="KW-0234">DNA repair</keyword>
<dbReference type="GO" id="GO:0005524">
    <property type="term" value="F:ATP binding"/>
    <property type="evidence" value="ECO:0007669"/>
    <property type="project" value="UniProtKB-KW"/>
</dbReference>
<comment type="similarity">
    <text evidence="1">Belongs to the helicase family.</text>
</comment>
<evidence type="ECO:0000259" key="2">
    <source>
        <dbReference type="Pfam" id="PF05970"/>
    </source>
</evidence>
<comment type="catalytic activity">
    <reaction evidence="1">
        <text>ATP + H2O = ADP + phosphate + H(+)</text>
        <dbReference type="Rhea" id="RHEA:13065"/>
        <dbReference type="ChEBI" id="CHEBI:15377"/>
        <dbReference type="ChEBI" id="CHEBI:15378"/>
        <dbReference type="ChEBI" id="CHEBI:30616"/>
        <dbReference type="ChEBI" id="CHEBI:43474"/>
        <dbReference type="ChEBI" id="CHEBI:456216"/>
        <dbReference type="EC" id="5.6.2.3"/>
    </reaction>
</comment>
<dbReference type="GO" id="GO:0043139">
    <property type="term" value="F:5'-3' DNA helicase activity"/>
    <property type="evidence" value="ECO:0007669"/>
    <property type="project" value="UniProtKB-EC"/>
</dbReference>
<organism evidence="3 4">
    <name type="scientific">Euphydryas editha</name>
    <name type="common">Edith's checkerspot</name>
    <dbReference type="NCBI Taxonomy" id="104508"/>
    <lineage>
        <taxon>Eukaryota</taxon>
        <taxon>Metazoa</taxon>
        <taxon>Ecdysozoa</taxon>
        <taxon>Arthropoda</taxon>
        <taxon>Hexapoda</taxon>
        <taxon>Insecta</taxon>
        <taxon>Pterygota</taxon>
        <taxon>Neoptera</taxon>
        <taxon>Endopterygota</taxon>
        <taxon>Lepidoptera</taxon>
        <taxon>Glossata</taxon>
        <taxon>Ditrysia</taxon>
        <taxon>Papilionoidea</taxon>
        <taxon>Nymphalidae</taxon>
        <taxon>Nymphalinae</taxon>
        <taxon>Euphydryas</taxon>
    </lineage>
</organism>
<keyword evidence="1" id="KW-0067">ATP-binding</keyword>
<keyword evidence="1" id="KW-0547">Nucleotide-binding</keyword>
<evidence type="ECO:0000313" key="4">
    <source>
        <dbReference type="Proteomes" id="UP001153954"/>
    </source>
</evidence>
<name>A0AAU9UB14_EUPED</name>
<dbReference type="InterPro" id="IPR010285">
    <property type="entry name" value="DNA_helicase_pif1-like_DEAD"/>
</dbReference>
<evidence type="ECO:0000256" key="1">
    <source>
        <dbReference type="RuleBase" id="RU363044"/>
    </source>
</evidence>
<dbReference type="GO" id="GO:0006281">
    <property type="term" value="P:DNA repair"/>
    <property type="evidence" value="ECO:0007669"/>
    <property type="project" value="UniProtKB-KW"/>
</dbReference>
<proteinExistence type="inferred from homology"/>
<gene>
    <name evidence="3" type="ORF">EEDITHA_LOCUS11358</name>
</gene>
<keyword evidence="1" id="KW-0378">Hydrolase</keyword>
<feature type="domain" description="DNA helicase Pif1-like DEAD-box helicase" evidence="2">
    <location>
        <begin position="1"/>
        <end position="45"/>
    </location>
</feature>
<dbReference type="GO" id="GO:0016787">
    <property type="term" value="F:hydrolase activity"/>
    <property type="evidence" value="ECO:0007669"/>
    <property type="project" value="UniProtKB-KW"/>
</dbReference>
<dbReference type="PANTHER" id="PTHR10492:SF57">
    <property type="entry name" value="ATP-DEPENDENT DNA HELICASE"/>
    <property type="match status" value="1"/>
</dbReference>
<dbReference type="Pfam" id="PF05970">
    <property type="entry name" value="PIF1"/>
    <property type="match status" value="1"/>
</dbReference>
<dbReference type="PANTHER" id="PTHR10492">
    <property type="match status" value="1"/>
</dbReference>
<sequence length="107" mass="12131">MTYKRALEALNRALRDLRSKQNLFGGAMILLAGDFRQTLPVIPISTAVAFISYKCLLEIITFMESFKSKEELILKVFANIGVNFKNHAWLNERAILAAKNKNVEDLT</sequence>
<protein>
    <recommendedName>
        <fullName evidence="1">ATP-dependent DNA helicase</fullName>
        <ecNumber evidence="1">5.6.2.3</ecNumber>
    </recommendedName>
</protein>
<comment type="caution">
    <text evidence="3">The sequence shown here is derived from an EMBL/GenBank/DDBJ whole genome shotgun (WGS) entry which is preliminary data.</text>
</comment>
<dbReference type="GO" id="GO:0006310">
    <property type="term" value="P:DNA recombination"/>
    <property type="evidence" value="ECO:0007669"/>
    <property type="project" value="UniProtKB-KW"/>
</dbReference>
<keyword evidence="4" id="KW-1185">Reference proteome</keyword>
<dbReference type="Proteomes" id="UP001153954">
    <property type="component" value="Unassembled WGS sequence"/>
</dbReference>
<keyword evidence="1" id="KW-0347">Helicase</keyword>
<accession>A0AAU9UB14</accession>
<reference evidence="3" key="1">
    <citation type="submission" date="2022-03" db="EMBL/GenBank/DDBJ databases">
        <authorList>
            <person name="Tunstrom K."/>
        </authorList>
    </citation>
    <scope>NUCLEOTIDE SEQUENCE</scope>
</reference>
<dbReference type="EC" id="5.6.2.3" evidence="1"/>
<comment type="cofactor">
    <cofactor evidence="1">
        <name>Mg(2+)</name>
        <dbReference type="ChEBI" id="CHEBI:18420"/>
    </cofactor>
</comment>
<keyword evidence="1" id="KW-0233">DNA recombination</keyword>
<dbReference type="EMBL" id="CAKOGL010000016">
    <property type="protein sequence ID" value="CAH2095969.1"/>
    <property type="molecule type" value="Genomic_DNA"/>
</dbReference>
<dbReference type="AlphaFoldDB" id="A0AAU9UB14"/>